<accession>A0ABR9H892</accession>
<gene>
    <name evidence="1" type="ORF">H4684_003610</name>
</gene>
<evidence type="ECO:0000313" key="2">
    <source>
        <dbReference type="Proteomes" id="UP000639010"/>
    </source>
</evidence>
<organism evidence="1 2">
    <name type="scientific">Desulfomicrobium macestii</name>
    <dbReference type="NCBI Taxonomy" id="90731"/>
    <lineage>
        <taxon>Bacteria</taxon>
        <taxon>Pseudomonadati</taxon>
        <taxon>Thermodesulfobacteriota</taxon>
        <taxon>Desulfovibrionia</taxon>
        <taxon>Desulfovibrionales</taxon>
        <taxon>Desulfomicrobiaceae</taxon>
        <taxon>Desulfomicrobium</taxon>
    </lineage>
</organism>
<name>A0ABR9H892_9BACT</name>
<reference evidence="1 2" key="1">
    <citation type="submission" date="2020-10" db="EMBL/GenBank/DDBJ databases">
        <title>Genomic Encyclopedia of Type Strains, Phase IV (KMG-IV): sequencing the most valuable type-strain genomes for metagenomic binning, comparative biology and taxonomic classification.</title>
        <authorList>
            <person name="Goeker M."/>
        </authorList>
    </citation>
    <scope>NUCLEOTIDE SEQUENCE [LARGE SCALE GENOMIC DNA]</scope>
    <source>
        <strain evidence="1 2">DSM 4194</strain>
    </source>
</reference>
<evidence type="ECO:0000313" key="1">
    <source>
        <dbReference type="EMBL" id="MBE1426926.1"/>
    </source>
</evidence>
<dbReference type="RefSeq" id="WP_192624770.1">
    <property type="nucleotide sequence ID" value="NZ_JADBGG010000038.1"/>
</dbReference>
<dbReference type="EMBL" id="JADBGG010000038">
    <property type="protein sequence ID" value="MBE1426926.1"/>
    <property type="molecule type" value="Genomic_DNA"/>
</dbReference>
<protein>
    <submittedName>
        <fullName evidence="1">Uncharacterized protein</fullName>
    </submittedName>
</protein>
<sequence>MDQIFWVDTDRFHGCLCSKQLMKKSQKEEPRWYHVILSGKELTFAPTGGTRSKSDLTVPVTNKNETARFPMV</sequence>
<dbReference type="Proteomes" id="UP000639010">
    <property type="component" value="Unassembled WGS sequence"/>
</dbReference>
<proteinExistence type="predicted"/>
<comment type="caution">
    <text evidence="1">The sequence shown here is derived from an EMBL/GenBank/DDBJ whole genome shotgun (WGS) entry which is preliminary data.</text>
</comment>
<keyword evidence="2" id="KW-1185">Reference proteome</keyword>